<dbReference type="KEGG" id="spaa:SPAPADRAFT_62958"/>
<organism evidence="2">
    <name type="scientific">Spathaspora passalidarum (strain NRRL Y-27907 / 11-Y1)</name>
    <dbReference type="NCBI Taxonomy" id="619300"/>
    <lineage>
        <taxon>Eukaryota</taxon>
        <taxon>Fungi</taxon>
        <taxon>Dikarya</taxon>
        <taxon>Ascomycota</taxon>
        <taxon>Saccharomycotina</taxon>
        <taxon>Pichiomycetes</taxon>
        <taxon>Debaryomycetaceae</taxon>
        <taxon>Spathaspora</taxon>
    </lineage>
</organism>
<dbReference type="Proteomes" id="UP000000709">
    <property type="component" value="Unassembled WGS sequence"/>
</dbReference>
<dbReference type="RefSeq" id="XP_007377089.1">
    <property type="nucleotide sequence ID" value="XM_007377027.1"/>
</dbReference>
<dbReference type="EMBL" id="GL996504">
    <property type="protein sequence ID" value="EGW31056.1"/>
    <property type="molecule type" value="Genomic_DNA"/>
</dbReference>
<dbReference type="HOGENOM" id="CLU_071090_0_0_1"/>
<evidence type="ECO:0000313" key="1">
    <source>
        <dbReference type="EMBL" id="EGW31056.1"/>
    </source>
</evidence>
<reference evidence="1 2" key="1">
    <citation type="journal article" date="2011" name="Proc. Natl. Acad. Sci. U.S.A.">
        <title>Comparative genomics of xylose-fermenting fungi for enhanced biofuel production.</title>
        <authorList>
            <person name="Wohlbach D.J."/>
            <person name="Kuo A."/>
            <person name="Sato T.K."/>
            <person name="Potts K.M."/>
            <person name="Salamov A.A."/>
            <person name="LaButti K.M."/>
            <person name="Sun H."/>
            <person name="Clum A."/>
            <person name="Pangilinan J.L."/>
            <person name="Lindquist E.A."/>
            <person name="Lucas S."/>
            <person name="Lapidus A."/>
            <person name="Jin M."/>
            <person name="Gunawan C."/>
            <person name="Balan V."/>
            <person name="Dale B.E."/>
            <person name="Jeffries T.W."/>
            <person name="Zinkel R."/>
            <person name="Barry K.W."/>
            <person name="Grigoriev I.V."/>
            <person name="Gasch A.P."/>
        </authorList>
    </citation>
    <scope>NUCLEOTIDE SEQUENCE [LARGE SCALE GENOMIC DNA]</scope>
    <source>
        <strain evidence="2">NRRL Y-27907 / 11-Y1</strain>
    </source>
</reference>
<sequence length="298" mass="34642">MSQKLADACDSLLEYTSLLQHSSDIPKIASSKSNDLDKTQKLQQEYYTLYKQLNHKLSRLIYLNKLKELDSDSIPTQLDNIKTQFDIQDNEELLQFLTNQNTQIKINKLFNRYLLMTLPILKSIHYSNLTESETKILDDLQKLYDLDSGISLKLVKQAQTSNNDRDAYFDKVNELQNLITNEIKPMLVESTWVNSQLEEVNKKYVNLKEDTIDEKASRVQVLQLVEQWDNLKKLSSLIPLLISSLPTNWYTDESLVSVMNECDDISQRIAKLTSVLNRETVGYYTTKQLHAFEFNEID</sequence>
<protein>
    <submittedName>
        <fullName evidence="1">Uncharacterized protein</fullName>
    </submittedName>
</protein>
<accession>G3ASD8</accession>
<gene>
    <name evidence="1" type="ORF">SPAPADRAFT_62958</name>
</gene>
<dbReference type="GeneID" id="18874536"/>
<name>G3ASD8_SPAPN</name>
<dbReference type="InParanoid" id="G3ASD8"/>
<dbReference type="OMA" id="HKYGIPK"/>
<dbReference type="AlphaFoldDB" id="G3ASD8"/>
<dbReference type="OrthoDB" id="4081346at2759"/>
<evidence type="ECO:0000313" key="2">
    <source>
        <dbReference type="Proteomes" id="UP000000709"/>
    </source>
</evidence>
<dbReference type="eggNOG" id="ENOG502RQ36">
    <property type="taxonomic scope" value="Eukaryota"/>
</dbReference>
<proteinExistence type="predicted"/>
<keyword evidence="2" id="KW-1185">Reference proteome</keyword>